<organism evidence="3 4">
    <name type="scientific">Hylemonella gracilis str. Niagara R</name>
    <dbReference type="NCBI Taxonomy" id="1458275"/>
    <lineage>
        <taxon>Bacteria</taxon>
        <taxon>Pseudomonadati</taxon>
        <taxon>Pseudomonadota</taxon>
        <taxon>Betaproteobacteria</taxon>
        <taxon>Burkholderiales</taxon>
        <taxon>Comamonadaceae</taxon>
        <taxon>Hylemonella</taxon>
    </lineage>
</organism>
<name>A0A016XHB2_9BURK</name>
<dbReference type="AlphaFoldDB" id="A0A016XHB2"/>
<dbReference type="PRINTS" id="PR00081">
    <property type="entry name" value="GDHRDH"/>
</dbReference>
<evidence type="ECO:0000256" key="2">
    <source>
        <dbReference type="ARBA" id="ARBA00023002"/>
    </source>
</evidence>
<dbReference type="InterPro" id="IPR002347">
    <property type="entry name" value="SDR_fam"/>
</dbReference>
<dbReference type="SUPFAM" id="SSF51735">
    <property type="entry name" value="NAD(P)-binding Rossmann-fold domains"/>
    <property type="match status" value="1"/>
</dbReference>
<dbReference type="OrthoDB" id="6823797at2"/>
<dbReference type="FunFam" id="3.40.50.720:FF:000084">
    <property type="entry name" value="Short-chain dehydrogenase reductase"/>
    <property type="match status" value="1"/>
</dbReference>
<comment type="caution">
    <text evidence="3">The sequence shown here is derived from an EMBL/GenBank/DDBJ whole genome shotgun (WGS) entry which is preliminary data.</text>
</comment>
<protein>
    <submittedName>
        <fullName evidence="3">3-oxoacyl-ACP reductase</fullName>
    </submittedName>
</protein>
<dbReference type="InterPro" id="IPR036291">
    <property type="entry name" value="NAD(P)-bd_dom_sf"/>
</dbReference>
<reference evidence="3 4" key="1">
    <citation type="submission" date="2014-02" db="EMBL/GenBank/DDBJ databases">
        <title>Draft Genome of Hylemonella gracilis isolated from the Niagara River.</title>
        <authorList>
            <person name="Pawlowski D.R."/>
            <person name="Koudelka G.B."/>
        </authorList>
    </citation>
    <scope>NUCLEOTIDE SEQUENCE [LARGE SCALE GENOMIC DNA]</scope>
    <source>
        <strain evidence="3 4">Niagara R</strain>
    </source>
</reference>
<accession>A0A016XHB2</accession>
<keyword evidence="2" id="KW-0560">Oxidoreductase</keyword>
<evidence type="ECO:0000256" key="1">
    <source>
        <dbReference type="ARBA" id="ARBA00006484"/>
    </source>
</evidence>
<dbReference type="EMBL" id="JEMG01000001">
    <property type="protein sequence ID" value="EYC51300.1"/>
    <property type="molecule type" value="Genomic_DNA"/>
</dbReference>
<evidence type="ECO:0000313" key="3">
    <source>
        <dbReference type="EMBL" id="EYC51300.1"/>
    </source>
</evidence>
<dbReference type="GO" id="GO:0016491">
    <property type="term" value="F:oxidoreductase activity"/>
    <property type="evidence" value="ECO:0007669"/>
    <property type="project" value="UniProtKB-KW"/>
</dbReference>
<gene>
    <name evidence="3" type="ORF">AZ34_09525</name>
</gene>
<proteinExistence type="inferred from homology"/>
<dbReference type="Gene3D" id="3.40.50.720">
    <property type="entry name" value="NAD(P)-binding Rossmann-like Domain"/>
    <property type="match status" value="1"/>
</dbReference>
<evidence type="ECO:0000313" key="4">
    <source>
        <dbReference type="Proteomes" id="UP000023268"/>
    </source>
</evidence>
<dbReference type="STRING" id="1458275.AZ34_09525"/>
<dbReference type="eggNOG" id="COG1028">
    <property type="taxonomic scope" value="Bacteria"/>
</dbReference>
<dbReference type="PANTHER" id="PTHR43639">
    <property type="entry name" value="OXIDOREDUCTASE, SHORT-CHAIN DEHYDROGENASE/REDUCTASE FAMILY (AFU_ORTHOLOGUE AFUA_5G02870)"/>
    <property type="match status" value="1"/>
</dbReference>
<dbReference type="Proteomes" id="UP000023268">
    <property type="component" value="Unassembled WGS sequence"/>
</dbReference>
<dbReference type="RefSeq" id="WP_051509653.1">
    <property type="nucleotide sequence ID" value="NZ_JEMG01000001.1"/>
</dbReference>
<sequence length="267" mass="27958">MAPAGTDNTLAPLAGQVAFVPGGYGDIGTAVAWGLAAAGARVAVAGRDPTKAEALAAALRARGHEALGLVLDAHHVADIRRSVDAVARHFGHLDLLVNCVGIQREERLSEVSEEAFDEVIQVNLKAAMFLAQSAAVHQIAAVRAGRAPGRQVHLLSVRAQLGLRDRGYSAYCASKGAMVMLIKQHAVELCAHGITVNGVAPTVVRGEMARHWLENPTVRAQVLQRIPLGRVAEPEDVVAPVLFLCSPGAAFVTGQVIYVDGGLTATQ</sequence>
<dbReference type="PANTHER" id="PTHR43639:SF1">
    <property type="entry name" value="SHORT-CHAIN DEHYDROGENASE_REDUCTASE FAMILY PROTEIN"/>
    <property type="match status" value="1"/>
</dbReference>
<dbReference type="Pfam" id="PF13561">
    <property type="entry name" value="adh_short_C2"/>
    <property type="match status" value="1"/>
</dbReference>
<comment type="similarity">
    <text evidence="1">Belongs to the short-chain dehydrogenases/reductases (SDR) family.</text>
</comment>